<dbReference type="InterPro" id="IPR008971">
    <property type="entry name" value="HSP40/DnaJ_pept-bd"/>
</dbReference>
<feature type="repeat" description="CXXCXGXG motif" evidence="14">
    <location>
        <begin position="187"/>
        <end position="194"/>
    </location>
</feature>
<dbReference type="AlphaFoldDB" id="A0A533Q9H5"/>
<comment type="subcellular location">
    <subcellularLocation>
        <location evidence="1 14">Cytoplasm</location>
    </subcellularLocation>
</comment>
<comment type="similarity">
    <text evidence="12 14">Belongs to the DnaJ family.</text>
</comment>
<keyword evidence="10 14" id="KW-0143">Chaperone</keyword>
<dbReference type="InterPro" id="IPR002939">
    <property type="entry name" value="DnaJ_C"/>
</dbReference>
<dbReference type="Gene3D" id="2.10.230.10">
    <property type="entry name" value="Heat shock protein DnaJ, cysteine-rich domain"/>
    <property type="match status" value="1"/>
</dbReference>
<feature type="binding site" evidence="14">
    <location>
        <position position="187"/>
    </location>
    <ligand>
        <name>Zn(2+)</name>
        <dbReference type="ChEBI" id="CHEBI:29105"/>
        <label>2</label>
    </ligand>
</feature>
<feature type="repeat" description="CXXCXGXG motif" evidence="14">
    <location>
        <begin position="201"/>
        <end position="208"/>
    </location>
</feature>
<dbReference type="Gene3D" id="2.60.260.20">
    <property type="entry name" value="Urease metallochaperone UreE, N-terminal domain"/>
    <property type="match status" value="2"/>
</dbReference>
<dbReference type="HAMAP" id="MF_01152">
    <property type="entry name" value="DnaJ"/>
    <property type="match status" value="1"/>
</dbReference>
<evidence type="ECO:0000256" key="9">
    <source>
        <dbReference type="ARBA" id="ARBA00023016"/>
    </source>
</evidence>
<evidence type="ECO:0000256" key="4">
    <source>
        <dbReference type="ARBA" id="ARBA00022705"/>
    </source>
</evidence>
<proteinExistence type="inferred from homology"/>
<dbReference type="GO" id="GO:0008270">
    <property type="term" value="F:zinc ion binding"/>
    <property type="evidence" value="ECO:0007669"/>
    <property type="project" value="UniProtKB-UniRule"/>
</dbReference>
<organism evidence="18 19">
    <name type="scientific">Candidatus Jettenia ecosi</name>
    <dbReference type="NCBI Taxonomy" id="2494326"/>
    <lineage>
        <taxon>Bacteria</taxon>
        <taxon>Pseudomonadati</taxon>
        <taxon>Planctomycetota</taxon>
        <taxon>Candidatus Brocadiia</taxon>
        <taxon>Candidatus Brocadiales</taxon>
        <taxon>Candidatus Brocadiaceae</taxon>
        <taxon>Candidatus Jettenia</taxon>
    </lineage>
</organism>
<dbReference type="GO" id="GO:0005737">
    <property type="term" value="C:cytoplasm"/>
    <property type="evidence" value="ECO:0007669"/>
    <property type="project" value="UniProtKB-SubCell"/>
</dbReference>
<protein>
    <recommendedName>
        <fullName evidence="13 14">Chaperone protein DnaJ</fullName>
    </recommendedName>
</protein>
<evidence type="ECO:0000256" key="2">
    <source>
        <dbReference type="ARBA" id="ARBA00011738"/>
    </source>
</evidence>
<feature type="domain" description="CR-type" evidence="17">
    <location>
        <begin position="135"/>
        <end position="213"/>
    </location>
</feature>
<keyword evidence="5 14" id="KW-0479">Metal-binding</keyword>
<dbReference type="Pfam" id="PF01556">
    <property type="entry name" value="DnaJ_C"/>
    <property type="match status" value="1"/>
</dbReference>
<evidence type="ECO:0000256" key="11">
    <source>
        <dbReference type="ARBA" id="ARBA00053423"/>
    </source>
</evidence>
<dbReference type="EMBL" id="SULG01000054">
    <property type="protein sequence ID" value="TLD41295.1"/>
    <property type="molecule type" value="Genomic_DNA"/>
</dbReference>
<gene>
    <name evidence="14" type="primary">dnaJ</name>
    <name evidence="18" type="ORF">JETT_2449</name>
</gene>
<dbReference type="InterPro" id="IPR036869">
    <property type="entry name" value="J_dom_sf"/>
</dbReference>
<evidence type="ECO:0000259" key="17">
    <source>
        <dbReference type="PROSITE" id="PS51188"/>
    </source>
</evidence>
<feature type="binding site" evidence="14">
    <location>
        <position position="204"/>
    </location>
    <ligand>
        <name>Zn(2+)</name>
        <dbReference type="ChEBI" id="CHEBI:29105"/>
        <label>1</label>
    </ligand>
</feature>
<keyword evidence="7 14" id="KW-0863">Zinc-finger</keyword>
<dbReference type="NCBIfam" id="NF008035">
    <property type="entry name" value="PRK10767.1"/>
    <property type="match status" value="1"/>
</dbReference>
<feature type="binding site" evidence="14">
    <location>
        <position position="201"/>
    </location>
    <ligand>
        <name>Zn(2+)</name>
        <dbReference type="ChEBI" id="CHEBI:29105"/>
        <label>1</label>
    </ligand>
</feature>
<dbReference type="InterPro" id="IPR036410">
    <property type="entry name" value="HSP_DnaJ_Cys-rich_dom_sf"/>
</dbReference>
<reference evidence="18 19" key="1">
    <citation type="submission" date="2019-04" db="EMBL/GenBank/DDBJ databases">
        <title>Genome of a novel bacterium Candidatus Jettenia ecosi reconstructed from metagenome of an anammox bioreactor.</title>
        <authorList>
            <person name="Mardanov A.V."/>
            <person name="Beletsky A.V."/>
            <person name="Ravin N.V."/>
            <person name="Botchkova E.A."/>
            <person name="Litti Y.V."/>
            <person name="Nozhevnikova A.N."/>
        </authorList>
    </citation>
    <scope>NUCLEOTIDE SEQUENCE [LARGE SCALE GENOMIC DNA]</scope>
    <source>
        <strain evidence="18">J2</strain>
    </source>
</reference>
<dbReference type="Pfam" id="PF00684">
    <property type="entry name" value="DnaJ_CXXCXGXG"/>
    <property type="match status" value="1"/>
</dbReference>
<dbReference type="NCBIfam" id="TIGR02349">
    <property type="entry name" value="DnaJ_bact"/>
    <property type="match status" value="1"/>
</dbReference>
<feature type="repeat" description="CXXCXGXG motif" evidence="14">
    <location>
        <begin position="165"/>
        <end position="172"/>
    </location>
</feature>
<feature type="binding site" evidence="14">
    <location>
        <position position="151"/>
    </location>
    <ligand>
        <name>Zn(2+)</name>
        <dbReference type="ChEBI" id="CHEBI:29105"/>
        <label>1</label>
    </ligand>
</feature>
<dbReference type="SUPFAM" id="SSF46565">
    <property type="entry name" value="Chaperone J-domain"/>
    <property type="match status" value="1"/>
</dbReference>
<evidence type="ECO:0000256" key="14">
    <source>
        <dbReference type="HAMAP-Rule" id="MF_01152"/>
    </source>
</evidence>
<dbReference type="SUPFAM" id="SSF49493">
    <property type="entry name" value="HSP40/DnaJ peptide-binding domain"/>
    <property type="match status" value="2"/>
</dbReference>
<comment type="domain">
    <text evidence="14">The J domain is necessary and sufficient to stimulate DnaK ATPase activity. Zinc center 1 plays an important role in the autonomous, DnaK-independent chaperone activity of DnaJ. Zinc center 2 is essential for interaction with DnaK and for DnaJ activity.</text>
</comment>
<feature type="zinc finger region" description="CR-type" evidence="15">
    <location>
        <begin position="135"/>
        <end position="213"/>
    </location>
</feature>
<comment type="caution">
    <text evidence="18">The sequence shown here is derived from an EMBL/GenBank/DDBJ whole genome shotgun (WGS) entry which is preliminary data.</text>
</comment>
<sequence length="373" mass="41429">MEEDYYQVLGVDRSASGEDIKKAYRKIALKYHPDRNPENKEAEHIFKKAAEAYGVLGDPEKRRRYDQFGVDGLKGTESRGYSTFEDIFDAFGDIFGGGSIFEDFFGGGRGRGKAQRRGASLKCDIEVDFKDVATGIEKKIELTRREICDVCRGTGAREGTSPVNCPYCRGRGEVQQSQGFFTLRTTCPKCRGNGKIIESPCTKCSGSGRYPKKSVISIQIPAGVEDGMRLRLSGQGEPGENGASPGDLYCDIHIKPHPIFKRQGDDVLCEVPITFAQAALGCTIEVPTLTSNIIQVKIPKGTQNNEVVPIRGEGFPNLHGYGKGNLLVQVVIETPTKMTTRQEDLLREFAELEKKNVSPRQKKFFEKMKNFFE</sequence>
<dbReference type="GO" id="GO:0042026">
    <property type="term" value="P:protein refolding"/>
    <property type="evidence" value="ECO:0007669"/>
    <property type="project" value="TreeGrafter"/>
</dbReference>
<evidence type="ECO:0000256" key="12">
    <source>
        <dbReference type="ARBA" id="ARBA00061004"/>
    </source>
</evidence>
<feature type="binding site" evidence="14">
    <location>
        <position position="190"/>
    </location>
    <ligand>
        <name>Zn(2+)</name>
        <dbReference type="ChEBI" id="CHEBI:29105"/>
        <label>2</label>
    </ligand>
</feature>
<comment type="cofactor">
    <cofactor evidence="14">
        <name>Zn(2+)</name>
        <dbReference type="ChEBI" id="CHEBI:29105"/>
    </cofactor>
    <text evidence="14">Binds 2 Zn(2+) ions per monomer.</text>
</comment>
<dbReference type="SUPFAM" id="SSF57938">
    <property type="entry name" value="DnaJ/Hsp40 cysteine-rich domain"/>
    <property type="match status" value="1"/>
</dbReference>
<dbReference type="PANTHER" id="PTHR43096:SF48">
    <property type="entry name" value="CHAPERONE PROTEIN DNAJ"/>
    <property type="match status" value="1"/>
</dbReference>
<evidence type="ECO:0000256" key="15">
    <source>
        <dbReference type="PROSITE-ProRule" id="PRU00546"/>
    </source>
</evidence>
<keyword evidence="4 14" id="KW-0235">DNA replication</keyword>
<accession>A0A533Q9H5</accession>
<name>A0A533Q9H5_9BACT</name>
<evidence type="ECO:0000256" key="8">
    <source>
        <dbReference type="ARBA" id="ARBA00022833"/>
    </source>
</evidence>
<feature type="binding site" evidence="14">
    <location>
        <position position="148"/>
    </location>
    <ligand>
        <name>Zn(2+)</name>
        <dbReference type="ChEBI" id="CHEBI:29105"/>
        <label>1</label>
    </ligand>
</feature>
<keyword evidence="9 14" id="KW-0346">Stress response</keyword>
<dbReference type="CDD" id="cd10747">
    <property type="entry name" value="DnaJ_C"/>
    <property type="match status" value="1"/>
</dbReference>
<dbReference type="FunFam" id="2.60.260.20:FF:000004">
    <property type="entry name" value="Molecular chaperone DnaJ"/>
    <property type="match status" value="1"/>
</dbReference>
<dbReference type="GO" id="GO:0009408">
    <property type="term" value="P:response to heat"/>
    <property type="evidence" value="ECO:0007669"/>
    <property type="project" value="InterPro"/>
</dbReference>
<dbReference type="CDD" id="cd06257">
    <property type="entry name" value="DnaJ"/>
    <property type="match status" value="1"/>
</dbReference>
<keyword evidence="3 14" id="KW-0963">Cytoplasm</keyword>
<feature type="binding site" evidence="14">
    <location>
        <position position="168"/>
    </location>
    <ligand>
        <name>Zn(2+)</name>
        <dbReference type="ChEBI" id="CHEBI:29105"/>
        <label>2</label>
    </ligand>
</feature>
<evidence type="ECO:0000256" key="3">
    <source>
        <dbReference type="ARBA" id="ARBA00022490"/>
    </source>
</evidence>
<keyword evidence="6 14" id="KW-0677">Repeat</keyword>
<evidence type="ECO:0000256" key="1">
    <source>
        <dbReference type="ARBA" id="ARBA00004496"/>
    </source>
</evidence>
<dbReference type="FunFam" id="1.10.287.110:FF:000034">
    <property type="entry name" value="Chaperone protein DnaJ"/>
    <property type="match status" value="1"/>
</dbReference>
<dbReference type="CDD" id="cd10719">
    <property type="entry name" value="DnaJ_zf"/>
    <property type="match status" value="1"/>
</dbReference>
<dbReference type="InterPro" id="IPR001623">
    <property type="entry name" value="DnaJ_domain"/>
</dbReference>
<evidence type="ECO:0000259" key="16">
    <source>
        <dbReference type="PROSITE" id="PS50076"/>
    </source>
</evidence>
<evidence type="ECO:0000256" key="13">
    <source>
        <dbReference type="ARBA" id="ARBA00067609"/>
    </source>
</evidence>
<dbReference type="InterPro" id="IPR012724">
    <property type="entry name" value="DnaJ"/>
</dbReference>
<comment type="subunit">
    <text evidence="2 14">Homodimer.</text>
</comment>
<dbReference type="PROSITE" id="PS51188">
    <property type="entry name" value="ZF_CR"/>
    <property type="match status" value="1"/>
</dbReference>
<evidence type="ECO:0000313" key="19">
    <source>
        <dbReference type="Proteomes" id="UP000319783"/>
    </source>
</evidence>
<evidence type="ECO:0000256" key="5">
    <source>
        <dbReference type="ARBA" id="ARBA00022723"/>
    </source>
</evidence>
<dbReference type="Pfam" id="PF00226">
    <property type="entry name" value="DnaJ"/>
    <property type="match status" value="1"/>
</dbReference>
<feature type="domain" description="J" evidence="16">
    <location>
        <begin position="4"/>
        <end position="69"/>
    </location>
</feature>
<evidence type="ECO:0000313" key="18">
    <source>
        <dbReference type="EMBL" id="TLD41295.1"/>
    </source>
</evidence>
<evidence type="ECO:0000256" key="10">
    <source>
        <dbReference type="ARBA" id="ARBA00023186"/>
    </source>
</evidence>
<feature type="binding site" evidence="14">
    <location>
        <position position="165"/>
    </location>
    <ligand>
        <name>Zn(2+)</name>
        <dbReference type="ChEBI" id="CHEBI:29105"/>
        <label>2</label>
    </ligand>
</feature>
<dbReference type="GO" id="GO:0051082">
    <property type="term" value="F:unfolded protein binding"/>
    <property type="evidence" value="ECO:0007669"/>
    <property type="project" value="UniProtKB-UniRule"/>
</dbReference>
<dbReference type="PRINTS" id="PR00625">
    <property type="entry name" value="JDOMAIN"/>
</dbReference>
<dbReference type="FunFam" id="2.10.230.10:FF:000002">
    <property type="entry name" value="Molecular chaperone DnaJ"/>
    <property type="match status" value="1"/>
</dbReference>
<dbReference type="PROSITE" id="PS50076">
    <property type="entry name" value="DNAJ_2"/>
    <property type="match status" value="1"/>
</dbReference>
<dbReference type="Gene3D" id="1.10.287.110">
    <property type="entry name" value="DnaJ domain"/>
    <property type="match status" value="1"/>
</dbReference>
<feature type="repeat" description="CXXCXGXG motif" evidence="14">
    <location>
        <begin position="148"/>
        <end position="155"/>
    </location>
</feature>
<dbReference type="GO" id="GO:0005524">
    <property type="term" value="F:ATP binding"/>
    <property type="evidence" value="ECO:0007669"/>
    <property type="project" value="InterPro"/>
</dbReference>
<dbReference type="InterPro" id="IPR001305">
    <property type="entry name" value="HSP_DnaJ_Cys-rich_dom"/>
</dbReference>
<keyword evidence="8 14" id="KW-0862">Zinc</keyword>
<comment type="function">
    <text evidence="11 14">Participates actively in the response to hyperosmotic and heat shock by preventing the aggregation of stress-denatured proteins and by disaggregating proteins, also in an autonomous, DnaK-independent fashion. Unfolded proteins bind initially to DnaJ; upon interaction with the DnaJ-bound protein, DnaK hydrolyzes its bound ATP, resulting in the formation of a stable complex. GrpE releases ADP from DnaK; ATP binding to DnaK triggers the release of the substrate protein, thus completing the reaction cycle. Several rounds of ATP-dependent interactions between DnaJ, DnaK and GrpE are required for fully efficient folding. Also involved, together with DnaK and GrpE, in the DNA replication of plasmids through activation of initiation proteins.</text>
</comment>
<evidence type="ECO:0000256" key="7">
    <source>
        <dbReference type="ARBA" id="ARBA00022771"/>
    </source>
</evidence>
<dbReference type="SMART" id="SM00271">
    <property type="entry name" value="DnaJ"/>
    <property type="match status" value="1"/>
</dbReference>
<evidence type="ECO:0000256" key="6">
    <source>
        <dbReference type="ARBA" id="ARBA00022737"/>
    </source>
</evidence>
<dbReference type="PANTHER" id="PTHR43096">
    <property type="entry name" value="DNAJ HOMOLOG 1, MITOCHONDRIAL-RELATED"/>
    <property type="match status" value="1"/>
</dbReference>
<dbReference type="GO" id="GO:0006260">
    <property type="term" value="P:DNA replication"/>
    <property type="evidence" value="ECO:0007669"/>
    <property type="project" value="UniProtKB-KW"/>
</dbReference>
<dbReference type="Proteomes" id="UP000319783">
    <property type="component" value="Unassembled WGS sequence"/>
</dbReference>
<dbReference type="GO" id="GO:0031072">
    <property type="term" value="F:heat shock protein binding"/>
    <property type="evidence" value="ECO:0007669"/>
    <property type="project" value="InterPro"/>
</dbReference>